<sequence length="135" mass="16056">MEPASVTLENARIAREHMQQRYHHLDKLDRRSHSGGAKYKVGTLVRVSRAKGVFKKGYEANWMEDIFRIHRILKWRNPRVYELSDLSGEMNVFYEQELAGVNKNLQEEEFIMDKVIRCRGRGAHKEFFVSWELLF</sequence>
<dbReference type="InParanoid" id="E2C5U1"/>
<gene>
    <name evidence="1" type="ORF">EAI_04005</name>
</gene>
<dbReference type="OrthoDB" id="6408700at2759"/>
<evidence type="ECO:0008006" key="3">
    <source>
        <dbReference type="Google" id="ProtNLM"/>
    </source>
</evidence>
<dbReference type="PANTHER" id="PTHR46585">
    <property type="entry name" value="INTEGRASE CORE DOMAIN CONTAINING PROTEIN"/>
    <property type="match status" value="1"/>
</dbReference>
<dbReference type="EMBL" id="GL452826">
    <property type="protein sequence ID" value="EFN76686.1"/>
    <property type="molecule type" value="Genomic_DNA"/>
</dbReference>
<organism evidence="2">
    <name type="scientific">Harpegnathos saltator</name>
    <name type="common">Jerdon's jumping ant</name>
    <dbReference type="NCBI Taxonomy" id="610380"/>
    <lineage>
        <taxon>Eukaryota</taxon>
        <taxon>Metazoa</taxon>
        <taxon>Ecdysozoa</taxon>
        <taxon>Arthropoda</taxon>
        <taxon>Hexapoda</taxon>
        <taxon>Insecta</taxon>
        <taxon>Pterygota</taxon>
        <taxon>Neoptera</taxon>
        <taxon>Endopterygota</taxon>
        <taxon>Hymenoptera</taxon>
        <taxon>Apocrita</taxon>
        <taxon>Aculeata</taxon>
        <taxon>Formicoidea</taxon>
        <taxon>Formicidae</taxon>
        <taxon>Ponerinae</taxon>
        <taxon>Ponerini</taxon>
        <taxon>Harpegnathos</taxon>
    </lineage>
</organism>
<keyword evidence="2" id="KW-1185">Reference proteome</keyword>
<name>E2C5U1_HARSA</name>
<evidence type="ECO:0000313" key="1">
    <source>
        <dbReference type="EMBL" id="EFN76686.1"/>
    </source>
</evidence>
<proteinExistence type="predicted"/>
<dbReference type="AlphaFoldDB" id="E2C5U1"/>
<dbReference type="PANTHER" id="PTHR46585:SF1">
    <property type="entry name" value="CHROMO DOMAIN-CONTAINING PROTEIN"/>
    <property type="match status" value="1"/>
</dbReference>
<evidence type="ECO:0000313" key="2">
    <source>
        <dbReference type="Proteomes" id="UP000008237"/>
    </source>
</evidence>
<dbReference type="Proteomes" id="UP000008237">
    <property type="component" value="Unassembled WGS sequence"/>
</dbReference>
<reference evidence="1 2" key="1">
    <citation type="journal article" date="2010" name="Science">
        <title>Genomic comparison of the ants Camponotus floridanus and Harpegnathos saltator.</title>
        <authorList>
            <person name="Bonasio R."/>
            <person name="Zhang G."/>
            <person name="Ye C."/>
            <person name="Mutti N.S."/>
            <person name="Fang X."/>
            <person name="Qin N."/>
            <person name="Donahue G."/>
            <person name="Yang P."/>
            <person name="Li Q."/>
            <person name="Li C."/>
            <person name="Zhang P."/>
            <person name="Huang Z."/>
            <person name="Berger S.L."/>
            <person name="Reinberg D."/>
            <person name="Wang J."/>
            <person name="Liebig J."/>
        </authorList>
    </citation>
    <scope>NUCLEOTIDE SEQUENCE [LARGE SCALE GENOMIC DNA]</scope>
    <source>
        <strain evidence="1 2">R22 G/1</strain>
    </source>
</reference>
<protein>
    <recommendedName>
        <fullName evidence="3">Chromo domain-containing protein</fullName>
    </recommendedName>
</protein>
<accession>E2C5U1</accession>